<dbReference type="SUPFAM" id="SSF55073">
    <property type="entry name" value="Nucleotide cyclase"/>
    <property type="match status" value="1"/>
</dbReference>
<dbReference type="InterPro" id="IPR029787">
    <property type="entry name" value="Nucleotide_cyclase"/>
</dbReference>
<comment type="caution">
    <text evidence="9">The sequence shown here is derived from an EMBL/GenBank/DDBJ whole genome shotgun (WGS) entry which is preliminary data.</text>
</comment>
<name>A0A0G1RIS9_9BACT</name>
<dbReference type="PATRIC" id="fig|1618358.3.peg.812"/>
<dbReference type="SMART" id="SM01080">
    <property type="entry name" value="CHASE2"/>
    <property type="match status" value="1"/>
</dbReference>
<dbReference type="GO" id="GO:0006171">
    <property type="term" value="P:cAMP biosynthetic process"/>
    <property type="evidence" value="ECO:0007669"/>
    <property type="project" value="TreeGrafter"/>
</dbReference>
<dbReference type="Gene3D" id="3.30.70.1230">
    <property type="entry name" value="Nucleotide cyclase"/>
    <property type="match status" value="1"/>
</dbReference>
<evidence type="ECO:0000256" key="6">
    <source>
        <dbReference type="ARBA" id="ARBA00023136"/>
    </source>
</evidence>
<evidence type="ECO:0000256" key="2">
    <source>
        <dbReference type="ARBA" id="ARBA00005381"/>
    </source>
</evidence>
<feature type="transmembrane region" description="Helical" evidence="7">
    <location>
        <begin position="6"/>
        <end position="27"/>
    </location>
</feature>
<evidence type="ECO:0000256" key="3">
    <source>
        <dbReference type="ARBA" id="ARBA00022475"/>
    </source>
</evidence>
<keyword evidence="6 7" id="KW-0472">Membrane</keyword>
<dbReference type="InterPro" id="IPR001054">
    <property type="entry name" value="A/G_cyclase"/>
</dbReference>
<dbReference type="FunFam" id="3.30.70.1230:FF:000016">
    <property type="entry name" value="Adenylate/guanylate cyclase domain-containing protein"/>
    <property type="match status" value="1"/>
</dbReference>
<keyword evidence="3" id="KW-1003">Cell membrane</keyword>
<organism evidence="9 10">
    <name type="scientific">Candidatus Amesbacteria bacterium GW2011_GWA2_47_11b</name>
    <dbReference type="NCBI Taxonomy" id="1618358"/>
    <lineage>
        <taxon>Bacteria</taxon>
        <taxon>Candidatus Amesiibacteriota</taxon>
    </lineage>
</organism>
<dbReference type="InterPro" id="IPR007890">
    <property type="entry name" value="CHASE2"/>
</dbReference>
<evidence type="ECO:0000256" key="7">
    <source>
        <dbReference type="SAM" id="Phobius"/>
    </source>
</evidence>
<dbReference type="STRING" id="1618358.UX80_C0023G0007"/>
<dbReference type="Pfam" id="PF00211">
    <property type="entry name" value="Guanylate_cyc"/>
    <property type="match status" value="1"/>
</dbReference>
<evidence type="ECO:0000256" key="4">
    <source>
        <dbReference type="ARBA" id="ARBA00022692"/>
    </source>
</evidence>
<dbReference type="Proteomes" id="UP000034307">
    <property type="component" value="Unassembled WGS sequence"/>
</dbReference>
<dbReference type="PANTHER" id="PTHR43081:SF1">
    <property type="entry name" value="ADENYLATE CYCLASE, TERMINAL-DIFFERENTIATION SPECIFIC"/>
    <property type="match status" value="1"/>
</dbReference>
<comment type="similarity">
    <text evidence="2">Belongs to the adenylyl cyclase class-3 family.</text>
</comment>
<gene>
    <name evidence="9" type="ORF">UX80_C0023G0007</name>
</gene>
<keyword evidence="5 7" id="KW-1133">Transmembrane helix</keyword>
<dbReference type="CDD" id="cd07302">
    <property type="entry name" value="CHD"/>
    <property type="match status" value="1"/>
</dbReference>
<evidence type="ECO:0000256" key="5">
    <source>
        <dbReference type="ARBA" id="ARBA00022989"/>
    </source>
</evidence>
<dbReference type="EMBL" id="LCNO01000023">
    <property type="protein sequence ID" value="KKU57199.1"/>
    <property type="molecule type" value="Genomic_DNA"/>
</dbReference>
<feature type="domain" description="Guanylate cyclase" evidence="8">
    <location>
        <begin position="347"/>
        <end position="467"/>
    </location>
</feature>
<protein>
    <submittedName>
        <fullName evidence="9">Adenylate cyclase</fullName>
    </submittedName>
</protein>
<feature type="transmembrane region" description="Helical" evidence="7">
    <location>
        <begin position="285"/>
        <end position="306"/>
    </location>
</feature>
<dbReference type="PANTHER" id="PTHR43081">
    <property type="entry name" value="ADENYLATE CYCLASE, TERMINAL-DIFFERENTIATION SPECIFIC-RELATED"/>
    <property type="match status" value="1"/>
</dbReference>
<dbReference type="AlphaFoldDB" id="A0A0G1RIS9"/>
<dbReference type="GO" id="GO:0030313">
    <property type="term" value="C:cell envelope"/>
    <property type="evidence" value="ECO:0007669"/>
    <property type="project" value="UniProtKB-SubCell"/>
</dbReference>
<evidence type="ECO:0000313" key="9">
    <source>
        <dbReference type="EMBL" id="KKU57199.1"/>
    </source>
</evidence>
<accession>A0A0G1RIS9</accession>
<dbReference type="Pfam" id="PF05226">
    <property type="entry name" value="CHASE2"/>
    <property type="match status" value="1"/>
</dbReference>
<dbReference type="PROSITE" id="PS50125">
    <property type="entry name" value="GUANYLATE_CYCLASE_2"/>
    <property type="match status" value="1"/>
</dbReference>
<keyword evidence="4 7" id="KW-0812">Transmembrane</keyword>
<evidence type="ECO:0000256" key="1">
    <source>
        <dbReference type="ARBA" id="ARBA00004196"/>
    </source>
</evidence>
<dbReference type="GO" id="GO:0004016">
    <property type="term" value="F:adenylate cyclase activity"/>
    <property type="evidence" value="ECO:0007669"/>
    <property type="project" value="UniProtKB-ARBA"/>
</dbReference>
<dbReference type="SMART" id="SM00044">
    <property type="entry name" value="CYCc"/>
    <property type="match status" value="1"/>
</dbReference>
<sequence>MKKWLALAGIGLGIGLVLAAMYGMGWWGMAQNRLADMLFLPRPVSPDIVIIAIDDKSIQAIGRWPWDRRVHARLISAFNAQPSIIGFDVTFSESSPDDVILAEAIRKSGKVVLAAEKNLVPVEVLRRSAKYGTVDVITDRDGVVRRVQTDGSFVGQIAGEHGEILINFAGKPGSFRTISYVDALKGGDFTGKIVLVGATAKDLHDEFLTPVSAGQAMAGVEIHANAIQTILESRYLKVESGRITVATILAMAVAAALTGFWSLIFLLGFWGWSFASFDAGIVRNLLFPTLVVGVGIVANLVFKYLTESRQKKFIQKALGQYLSKQVMTELLGHPEKLKLGGEKRMITVLFSDIAGFTSISEKTSPEELAAKLNDYLTRMTKVVFDHQGVLDKYVGDAIMAFWGAPVLQADQALQACQAAQAMQEAVGEFSVRIGINTGEMIVGNMGSEMRFDYSLLGDNVNLGSRLEGLNKEYGTKIIIAQSTYEKIKDKLPARLLDTVAVKGKELGIKIYELGSGGPEDFEKARKLYEEGKFAAAAKLFSRWPNDGPSKTLLARCRELIKVPSKRWNGVFHATSK</sequence>
<dbReference type="InterPro" id="IPR050697">
    <property type="entry name" value="Adenylyl/Guanylyl_Cyclase_3/4"/>
</dbReference>
<reference evidence="9 10" key="1">
    <citation type="journal article" date="2015" name="Nature">
        <title>rRNA introns, odd ribosomes, and small enigmatic genomes across a large radiation of phyla.</title>
        <authorList>
            <person name="Brown C.T."/>
            <person name="Hug L.A."/>
            <person name="Thomas B.C."/>
            <person name="Sharon I."/>
            <person name="Castelle C.J."/>
            <person name="Singh A."/>
            <person name="Wilkins M.J."/>
            <person name="Williams K.H."/>
            <person name="Banfield J.F."/>
        </authorList>
    </citation>
    <scope>NUCLEOTIDE SEQUENCE [LARGE SCALE GENOMIC DNA]</scope>
</reference>
<dbReference type="GO" id="GO:0035556">
    <property type="term" value="P:intracellular signal transduction"/>
    <property type="evidence" value="ECO:0007669"/>
    <property type="project" value="InterPro"/>
</dbReference>
<evidence type="ECO:0000313" key="10">
    <source>
        <dbReference type="Proteomes" id="UP000034307"/>
    </source>
</evidence>
<proteinExistence type="inferred from homology"/>
<comment type="subcellular location">
    <subcellularLocation>
        <location evidence="1">Cell envelope</location>
    </subcellularLocation>
</comment>
<evidence type="ECO:0000259" key="8">
    <source>
        <dbReference type="PROSITE" id="PS50125"/>
    </source>
</evidence>
<feature type="transmembrane region" description="Helical" evidence="7">
    <location>
        <begin position="243"/>
        <end position="273"/>
    </location>
</feature>